<keyword evidence="3" id="KW-1185">Reference proteome</keyword>
<evidence type="ECO:0000313" key="2">
    <source>
        <dbReference type="EMBL" id="CAH9122683.1"/>
    </source>
</evidence>
<sequence length="297" mass="33025">MQKMEEEDLYFSPSFNSSYSSHLFVKNTGESPDDFEPQSSNYKPAESVAAEYHKEEEDEGSDDFEFSLVPEHFEAVSGDFLYGGQIGTAFPVFNRDLLLDEGFVVRNRGEEGKEIRIPNGVDRPVRIPLRNLFLGEREEGGTLRTQSSSSSSEADDELESVPPGTYCVWRPKKIETFPSVCEKSSSTGSVSKRGKLRKLLRRINSDGNERFVFLTPKGAEKSKQSGVVPEFTGKTEAKKIKGGPAAAPMAAHEAFYLRSKAAKEGEKRKSYLPYRRELVGFFANANPAGFGKTSRSN</sequence>
<dbReference type="AlphaFoldDB" id="A0AAV0EJH3"/>
<name>A0AAV0EJH3_9ASTE</name>
<dbReference type="Pfam" id="PF07816">
    <property type="entry name" value="DUF1645"/>
    <property type="match status" value="1"/>
</dbReference>
<organism evidence="2 3">
    <name type="scientific">Cuscuta epithymum</name>
    <dbReference type="NCBI Taxonomy" id="186058"/>
    <lineage>
        <taxon>Eukaryota</taxon>
        <taxon>Viridiplantae</taxon>
        <taxon>Streptophyta</taxon>
        <taxon>Embryophyta</taxon>
        <taxon>Tracheophyta</taxon>
        <taxon>Spermatophyta</taxon>
        <taxon>Magnoliopsida</taxon>
        <taxon>eudicotyledons</taxon>
        <taxon>Gunneridae</taxon>
        <taxon>Pentapetalae</taxon>
        <taxon>asterids</taxon>
        <taxon>lamiids</taxon>
        <taxon>Solanales</taxon>
        <taxon>Convolvulaceae</taxon>
        <taxon>Cuscuteae</taxon>
        <taxon>Cuscuta</taxon>
        <taxon>Cuscuta subgen. Cuscuta</taxon>
    </lineage>
</organism>
<feature type="region of interest" description="Disordered" evidence="1">
    <location>
        <begin position="26"/>
        <end position="60"/>
    </location>
</feature>
<accession>A0AAV0EJH3</accession>
<feature type="region of interest" description="Disordered" evidence="1">
    <location>
        <begin position="138"/>
        <end position="162"/>
    </location>
</feature>
<dbReference type="Proteomes" id="UP001152523">
    <property type="component" value="Unassembled WGS sequence"/>
</dbReference>
<proteinExistence type="predicted"/>
<dbReference type="InterPro" id="IPR012442">
    <property type="entry name" value="DUF1645_plant"/>
</dbReference>
<protein>
    <submittedName>
        <fullName evidence="2">Uncharacterized protein</fullName>
    </submittedName>
</protein>
<feature type="region of interest" description="Disordered" evidence="1">
    <location>
        <begin position="224"/>
        <end position="245"/>
    </location>
</feature>
<evidence type="ECO:0000313" key="3">
    <source>
        <dbReference type="Proteomes" id="UP001152523"/>
    </source>
</evidence>
<dbReference type="EMBL" id="CAMAPF010000926">
    <property type="protein sequence ID" value="CAH9122683.1"/>
    <property type="molecule type" value="Genomic_DNA"/>
</dbReference>
<dbReference type="PANTHER" id="PTHR33095">
    <property type="entry name" value="OS07G0619500 PROTEIN"/>
    <property type="match status" value="1"/>
</dbReference>
<reference evidence="2" key="1">
    <citation type="submission" date="2022-07" db="EMBL/GenBank/DDBJ databases">
        <authorList>
            <person name="Macas J."/>
            <person name="Novak P."/>
            <person name="Neumann P."/>
        </authorList>
    </citation>
    <scope>NUCLEOTIDE SEQUENCE</scope>
</reference>
<dbReference type="PANTHER" id="PTHR33095:SF23">
    <property type="entry name" value="DUF1645 FAMILY PROTEIN"/>
    <property type="match status" value="1"/>
</dbReference>
<gene>
    <name evidence="2" type="ORF">CEPIT_LOCUS24650</name>
</gene>
<evidence type="ECO:0000256" key="1">
    <source>
        <dbReference type="SAM" id="MobiDB-lite"/>
    </source>
</evidence>
<comment type="caution">
    <text evidence="2">The sequence shown here is derived from an EMBL/GenBank/DDBJ whole genome shotgun (WGS) entry which is preliminary data.</text>
</comment>